<comment type="caution">
    <text evidence="7">The sequence shown here is derived from an EMBL/GenBank/DDBJ whole genome shotgun (WGS) entry which is preliminary data.</text>
</comment>
<evidence type="ECO:0000313" key="7">
    <source>
        <dbReference type="EMBL" id="CCG80671.1"/>
    </source>
</evidence>
<organism evidence="7 8">
    <name type="scientific">Taphrina deformans (strain PYCC 5710 / ATCC 11124 / CBS 356.35 / IMI 108563 / JCM 9778 / NBRC 8474)</name>
    <name type="common">Peach leaf curl fungus</name>
    <name type="synonym">Lalaria deformans</name>
    <dbReference type="NCBI Taxonomy" id="1097556"/>
    <lineage>
        <taxon>Eukaryota</taxon>
        <taxon>Fungi</taxon>
        <taxon>Dikarya</taxon>
        <taxon>Ascomycota</taxon>
        <taxon>Taphrinomycotina</taxon>
        <taxon>Taphrinomycetes</taxon>
        <taxon>Taphrinales</taxon>
        <taxon>Taphrinaceae</taxon>
        <taxon>Taphrina</taxon>
    </lineage>
</organism>
<dbReference type="InterPro" id="IPR016031">
    <property type="entry name" value="Trp_RNA-bd_attenuator-like_dom"/>
</dbReference>
<keyword evidence="5 6" id="KW-0496">Mitochondrion</keyword>
<sequence>MTSAITGAPFLYQKLQANEPFTALIGTKATATSFAVLELDGRFDWNVLTKNALLAWCGVTAQTQQAGVGKALSRTSTNISGRGNAVLCGNGQIYQIVLQECDSYILNPSNVLAYTESCPEPQQVQVGSVQVALPERLPALSAFLLKYEFFRVMAAQSAWKLTKRAYLGLGRFMRHLVWGNQLLVRFQATNYVEERGPVEIDPVPDTQGTDVRSDANRTYSGSLKLASVENGKVVLHDTDSFVK</sequence>
<proteinExistence type="inferred from homology"/>
<keyword evidence="4" id="KW-0809">Transit peptide</keyword>
<dbReference type="PANTHER" id="PTHR36959:SF2">
    <property type="entry name" value="ALTERED INHERITANCE OF MITOCHONDRIA PROTEIN 24, MITOCHONDRIAL"/>
    <property type="match status" value="1"/>
</dbReference>
<dbReference type="VEuPathDB" id="FungiDB:TAPDE_000207"/>
<keyword evidence="8" id="KW-1185">Reference proteome</keyword>
<accession>R4X6U6</accession>
<evidence type="ECO:0000256" key="4">
    <source>
        <dbReference type="ARBA" id="ARBA00022946"/>
    </source>
</evidence>
<dbReference type="InterPro" id="IPR036983">
    <property type="entry name" value="AIM24_sf"/>
</dbReference>
<dbReference type="eggNOG" id="ENOG502RXC5">
    <property type="taxonomic scope" value="Eukaryota"/>
</dbReference>
<dbReference type="AlphaFoldDB" id="R4X6U6"/>
<dbReference type="Proteomes" id="UP000013776">
    <property type="component" value="Unassembled WGS sequence"/>
</dbReference>
<dbReference type="GO" id="GO:0007007">
    <property type="term" value="P:inner mitochondrial membrane organization"/>
    <property type="evidence" value="ECO:0007669"/>
    <property type="project" value="TreeGrafter"/>
</dbReference>
<name>R4X6U6_TAPDE</name>
<comment type="subcellular location">
    <subcellularLocation>
        <location evidence="1 6">Mitochondrion</location>
    </subcellularLocation>
</comment>
<evidence type="ECO:0000256" key="5">
    <source>
        <dbReference type="ARBA" id="ARBA00023128"/>
    </source>
</evidence>
<dbReference type="GO" id="GO:0005743">
    <property type="term" value="C:mitochondrial inner membrane"/>
    <property type="evidence" value="ECO:0007669"/>
    <property type="project" value="TreeGrafter"/>
</dbReference>
<dbReference type="PANTHER" id="PTHR36959">
    <property type="entry name" value="ALTERED INHERITANCE OF MITOCHONDRIA PROTEIN 24, MITOCHONDRIAL"/>
    <property type="match status" value="1"/>
</dbReference>
<dbReference type="Pfam" id="PF01987">
    <property type="entry name" value="AIM24"/>
    <property type="match status" value="1"/>
</dbReference>
<evidence type="ECO:0000256" key="6">
    <source>
        <dbReference type="RuleBase" id="RU363045"/>
    </source>
</evidence>
<dbReference type="SUPFAM" id="SSF51219">
    <property type="entry name" value="TRAP-like"/>
    <property type="match status" value="1"/>
</dbReference>
<dbReference type="Gene3D" id="3.60.160.10">
    <property type="entry name" value="Mitochondrial biogenesis AIM24"/>
    <property type="match status" value="1"/>
</dbReference>
<comment type="similarity">
    <text evidence="2 6">Belongs to the AIM24 family.</text>
</comment>
<gene>
    <name evidence="7" type="ORF">TAPDE_000207</name>
</gene>
<evidence type="ECO:0000256" key="3">
    <source>
        <dbReference type="ARBA" id="ARBA00013287"/>
    </source>
</evidence>
<evidence type="ECO:0000256" key="2">
    <source>
        <dbReference type="ARBA" id="ARBA00009322"/>
    </source>
</evidence>
<dbReference type="InterPro" id="IPR002838">
    <property type="entry name" value="AIM24"/>
</dbReference>
<evidence type="ECO:0000313" key="8">
    <source>
        <dbReference type="Proteomes" id="UP000013776"/>
    </source>
</evidence>
<protein>
    <recommendedName>
        <fullName evidence="3 6">Altered inheritance of mitochondria protein 24, mitochondrial</fullName>
    </recommendedName>
</protein>
<dbReference type="OrthoDB" id="5295771at2759"/>
<dbReference type="EMBL" id="CAHR02000005">
    <property type="protein sequence ID" value="CCG80671.1"/>
    <property type="molecule type" value="Genomic_DNA"/>
</dbReference>
<reference evidence="7 8" key="1">
    <citation type="journal article" date="2013" name="MBio">
        <title>Genome sequencing of the plant pathogen Taphrina deformans, the causal agent of peach leaf curl.</title>
        <authorList>
            <person name="Cisse O.H."/>
            <person name="Almeida J.M.G.C.F."/>
            <person name="Fonseca A."/>
            <person name="Kumar A.A."/>
            <person name="Salojaervi J."/>
            <person name="Overmyer K."/>
            <person name="Hauser P.M."/>
            <person name="Pagni M."/>
        </authorList>
    </citation>
    <scope>NUCLEOTIDE SEQUENCE [LARGE SCALE GENOMIC DNA]</scope>
    <source>
        <strain evidence="8">PYCC 5710 / ATCC 11124 / CBS 356.35 / IMI 108563 / JCM 9778 / NBRC 8474</strain>
    </source>
</reference>
<evidence type="ECO:0000256" key="1">
    <source>
        <dbReference type="ARBA" id="ARBA00004173"/>
    </source>
</evidence>